<evidence type="ECO:0000313" key="6">
    <source>
        <dbReference type="Proteomes" id="UP000002215"/>
    </source>
</evidence>
<feature type="domain" description="HTH hxlR-type" evidence="4">
    <location>
        <begin position="18"/>
        <end position="116"/>
    </location>
</feature>
<accession>A0A979H056</accession>
<reference evidence="5 6" key="2">
    <citation type="journal article" date="2010" name="Stand. Genomic Sci.">
        <title>Complete genome sequence of Chitinophaga pinensis type strain (UQM 2034).</title>
        <authorList>
            <person name="Glavina Del Rio T."/>
            <person name="Abt B."/>
            <person name="Spring S."/>
            <person name="Lapidus A."/>
            <person name="Nolan M."/>
            <person name="Tice H."/>
            <person name="Copeland A."/>
            <person name="Cheng J.F."/>
            <person name="Chen F."/>
            <person name="Bruce D."/>
            <person name="Goodwin L."/>
            <person name="Pitluck S."/>
            <person name="Ivanova N."/>
            <person name="Mavromatis K."/>
            <person name="Mikhailova N."/>
            <person name="Pati A."/>
            <person name="Chen A."/>
            <person name="Palaniappan K."/>
            <person name="Land M."/>
            <person name="Hauser L."/>
            <person name="Chang Y.J."/>
            <person name="Jeffries C.D."/>
            <person name="Chain P."/>
            <person name="Saunders E."/>
            <person name="Detter J.C."/>
            <person name="Brettin T."/>
            <person name="Rohde M."/>
            <person name="Goker M."/>
            <person name="Bristow J."/>
            <person name="Eisen J.A."/>
            <person name="Markowitz V."/>
            <person name="Hugenholtz P."/>
            <person name="Kyrpides N.C."/>
            <person name="Klenk H.P."/>
            <person name="Lucas S."/>
        </authorList>
    </citation>
    <scope>NUCLEOTIDE SEQUENCE [LARGE SCALE GENOMIC DNA]</scope>
    <source>
        <strain evidence="6">ATCC 43595 / DSM 2588 / LMG 13176 / NBRC 15968 / NCIMB 11800 / UQM 2034</strain>
    </source>
</reference>
<keyword evidence="3" id="KW-0804">Transcription</keyword>
<proteinExistence type="predicted"/>
<evidence type="ECO:0000256" key="2">
    <source>
        <dbReference type="ARBA" id="ARBA00023125"/>
    </source>
</evidence>
<dbReference type="Proteomes" id="UP000002215">
    <property type="component" value="Chromosome"/>
</dbReference>
<evidence type="ECO:0000313" key="5">
    <source>
        <dbReference type="EMBL" id="ACU63110.1"/>
    </source>
</evidence>
<dbReference type="AlphaFoldDB" id="A0A979H056"/>
<evidence type="ECO:0000256" key="1">
    <source>
        <dbReference type="ARBA" id="ARBA00023015"/>
    </source>
</evidence>
<dbReference type="PROSITE" id="PS51118">
    <property type="entry name" value="HTH_HXLR"/>
    <property type="match status" value="1"/>
</dbReference>
<evidence type="ECO:0000259" key="4">
    <source>
        <dbReference type="PROSITE" id="PS51118"/>
    </source>
</evidence>
<dbReference type="Gene3D" id="1.10.10.10">
    <property type="entry name" value="Winged helix-like DNA-binding domain superfamily/Winged helix DNA-binding domain"/>
    <property type="match status" value="1"/>
</dbReference>
<reference evidence="6" key="1">
    <citation type="submission" date="2009-08" db="EMBL/GenBank/DDBJ databases">
        <title>The complete genome of Chitinophaga pinensis DSM 2588.</title>
        <authorList>
            <consortium name="US DOE Joint Genome Institute (JGI-PGF)"/>
            <person name="Lucas S."/>
            <person name="Copeland A."/>
            <person name="Lapidus A."/>
            <person name="Glavina del Rio T."/>
            <person name="Dalin E."/>
            <person name="Tice H."/>
            <person name="Bruce D."/>
            <person name="Goodwin L."/>
            <person name="Pitluck S."/>
            <person name="Kyrpides N."/>
            <person name="Mavromatis K."/>
            <person name="Ivanova N."/>
            <person name="Mikhailova N."/>
            <person name="Sims D."/>
            <person name="Meinche L."/>
            <person name="Brettin T."/>
            <person name="Detter J.C."/>
            <person name="Han C."/>
            <person name="Larimer F."/>
            <person name="Land M."/>
            <person name="Hauser L."/>
            <person name="Markowitz V."/>
            <person name="Cheng J.-F."/>
            <person name="Hugenholtz P."/>
            <person name="Woyke T."/>
            <person name="Wu D."/>
            <person name="Spring S."/>
            <person name="Klenk H.-P."/>
            <person name="Eisen J.A."/>
        </authorList>
    </citation>
    <scope>NUCLEOTIDE SEQUENCE [LARGE SCALE GENOMIC DNA]</scope>
    <source>
        <strain evidence="6">ATCC 43595 / DSM 2588 / LMG 13176 / NBRC 15968 / NCIMB 11800 / UQM 2034</strain>
    </source>
</reference>
<dbReference type="PANTHER" id="PTHR33204">
    <property type="entry name" value="TRANSCRIPTIONAL REGULATOR, MARR FAMILY"/>
    <property type="match status" value="1"/>
</dbReference>
<dbReference type="SUPFAM" id="SSF46785">
    <property type="entry name" value="Winged helix' DNA-binding domain"/>
    <property type="match status" value="1"/>
</dbReference>
<organism evidence="5 6">
    <name type="scientific">Chitinophaga pinensis (strain ATCC 43595 / DSM 2588 / LMG 13176 / NBRC 15968 / NCIMB 11800 / UQM 2034)</name>
    <dbReference type="NCBI Taxonomy" id="485918"/>
    <lineage>
        <taxon>Bacteria</taxon>
        <taxon>Pseudomonadati</taxon>
        <taxon>Bacteroidota</taxon>
        <taxon>Chitinophagia</taxon>
        <taxon>Chitinophagales</taxon>
        <taxon>Chitinophagaceae</taxon>
        <taxon>Chitinophaga</taxon>
    </lineage>
</organism>
<dbReference type="InterPro" id="IPR036388">
    <property type="entry name" value="WH-like_DNA-bd_sf"/>
</dbReference>
<keyword evidence="1" id="KW-0805">Transcription regulation</keyword>
<dbReference type="KEGG" id="cpi:Cpin_5687"/>
<dbReference type="InterPro" id="IPR002577">
    <property type="entry name" value="HTH_HxlR"/>
</dbReference>
<dbReference type="GO" id="GO:0003677">
    <property type="term" value="F:DNA binding"/>
    <property type="evidence" value="ECO:0007669"/>
    <property type="project" value="UniProtKB-KW"/>
</dbReference>
<keyword evidence="2" id="KW-0238">DNA-binding</keyword>
<name>A0A979H056_CHIPD</name>
<dbReference type="EMBL" id="CP001699">
    <property type="protein sequence ID" value="ACU63110.1"/>
    <property type="molecule type" value="Genomic_DNA"/>
</dbReference>
<dbReference type="InterPro" id="IPR036390">
    <property type="entry name" value="WH_DNA-bd_sf"/>
</dbReference>
<dbReference type="RefSeq" id="WP_012793277.1">
    <property type="nucleotide sequence ID" value="NC_013132.1"/>
</dbReference>
<evidence type="ECO:0000256" key="3">
    <source>
        <dbReference type="ARBA" id="ARBA00023163"/>
    </source>
</evidence>
<gene>
    <name evidence="5" type="ordered locus">Cpin_5687</name>
</gene>
<protein>
    <submittedName>
        <fullName evidence="5">Transcriptional regulator, HxlR family</fullName>
    </submittedName>
</protein>
<sequence>MTDLCDMYQKKLPVELECGLHLFLEVMNGKWKLNLIWCIYSGIKRPGELQRRIPKASRRLLDTQLKQLTDQGIITKTIFDQRPAKVEYALTALGESLIPVIEVTARWGEDNREVLEPLFQSPAS</sequence>
<dbReference type="PANTHER" id="PTHR33204:SF29">
    <property type="entry name" value="TRANSCRIPTIONAL REGULATOR"/>
    <property type="match status" value="1"/>
</dbReference>
<dbReference type="Pfam" id="PF01638">
    <property type="entry name" value="HxlR"/>
    <property type="match status" value="1"/>
</dbReference>